<proteinExistence type="inferred from homology"/>
<dbReference type="OrthoDB" id="9786413at2"/>
<dbReference type="Gene3D" id="1.10.3720.10">
    <property type="entry name" value="MetI-like"/>
    <property type="match status" value="1"/>
</dbReference>
<dbReference type="PROSITE" id="PS50928">
    <property type="entry name" value="ABC_TM1"/>
    <property type="match status" value="1"/>
</dbReference>
<reference evidence="9 10" key="2">
    <citation type="journal article" date="2011" name="Stand. Genomic Sci.">
        <title>Complete genome sequence of Mahella australiensis type strain (50-1 BON).</title>
        <authorList>
            <person name="Sikorski J."/>
            <person name="Teshima H."/>
            <person name="Nolan M."/>
            <person name="Lucas S."/>
            <person name="Hammon N."/>
            <person name="Deshpande S."/>
            <person name="Cheng J.F."/>
            <person name="Pitluck S."/>
            <person name="Liolios K."/>
            <person name="Pagani I."/>
            <person name="Ivanova N."/>
            <person name="Huntemann M."/>
            <person name="Mavromatis K."/>
            <person name="Ovchinikova G."/>
            <person name="Pati A."/>
            <person name="Tapia R."/>
            <person name="Han C."/>
            <person name="Goodwin L."/>
            <person name="Chen A."/>
            <person name="Palaniappan K."/>
            <person name="Land M."/>
            <person name="Hauser L."/>
            <person name="Ngatchou-Djao O.D."/>
            <person name="Rohde M."/>
            <person name="Pukall R."/>
            <person name="Spring S."/>
            <person name="Abt B."/>
            <person name="Goker M."/>
            <person name="Detter J.C."/>
            <person name="Woyke T."/>
            <person name="Bristow J."/>
            <person name="Markowitz V."/>
            <person name="Hugenholtz P."/>
            <person name="Eisen J.A."/>
            <person name="Kyrpides N.C."/>
            <person name="Klenk H.P."/>
            <person name="Lapidus A."/>
        </authorList>
    </citation>
    <scope>NUCLEOTIDE SEQUENCE [LARGE SCALE GENOMIC DNA]</scope>
    <source>
        <strain evidence="10">DSM 15567 / CIP 107919 / 50-1 BON</strain>
    </source>
</reference>
<dbReference type="PANTHER" id="PTHR30193:SF37">
    <property type="entry name" value="INNER MEMBRANE ABC TRANSPORTER PERMEASE PROTEIN YCJO"/>
    <property type="match status" value="1"/>
</dbReference>
<dbReference type="PANTHER" id="PTHR30193">
    <property type="entry name" value="ABC TRANSPORTER PERMEASE PROTEIN"/>
    <property type="match status" value="1"/>
</dbReference>
<dbReference type="HOGENOM" id="CLU_016047_0_0_9"/>
<protein>
    <submittedName>
        <fullName evidence="9">Carbohydrate ABC transporter membrane protein 1, CUT1 family</fullName>
    </submittedName>
</protein>
<feature type="transmembrane region" description="Helical" evidence="7">
    <location>
        <begin position="73"/>
        <end position="92"/>
    </location>
</feature>
<keyword evidence="2 7" id="KW-0813">Transport</keyword>
<dbReference type="InterPro" id="IPR000515">
    <property type="entry name" value="MetI-like"/>
</dbReference>
<keyword evidence="3" id="KW-1003">Cell membrane</keyword>
<feature type="transmembrane region" description="Helical" evidence="7">
    <location>
        <begin position="104"/>
        <end position="125"/>
    </location>
</feature>
<evidence type="ECO:0000256" key="1">
    <source>
        <dbReference type="ARBA" id="ARBA00004651"/>
    </source>
</evidence>
<evidence type="ECO:0000313" key="9">
    <source>
        <dbReference type="EMBL" id="AEE97745.1"/>
    </source>
</evidence>
<sequence length="291" mass="33229">MNQGKIYPLYFTYIALILYAVLFIAPGFLGIYYSFTDWNRYSSEINFVGFDNYKTIFTSNKNYLGYIMNTLKFTLISNIVKIIPALFLAILLNEGLKAKNVHRAILFFPSVLPYLVIGLIFRSMLHPTTGFVNEMLRKFGLDFMAQKWLVDPKWVWPSIYAVDAWRGIGYVMTIFLAGLQSIPNYYYEAADIDGATFMQKLRHITLPMLMPAININLIFGITYGLKVFDIIYVLTNGGPGRMTEVINTAVFKEFADGTYGVGTALSTLLFVFMAVIGLFIVRIMNRREVEL</sequence>
<dbReference type="AlphaFoldDB" id="F3ZY49"/>
<dbReference type="RefSeq" id="WP_013782168.1">
    <property type="nucleotide sequence ID" value="NC_015520.1"/>
</dbReference>
<dbReference type="InterPro" id="IPR035906">
    <property type="entry name" value="MetI-like_sf"/>
</dbReference>
<dbReference type="Proteomes" id="UP000008457">
    <property type="component" value="Chromosome"/>
</dbReference>
<feature type="transmembrane region" description="Helical" evidence="7">
    <location>
        <begin position="259"/>
        <end position="281"/>
    </location>
</feature>
<dbReference type="GO" id="GO:0055085">
    <property type="term" value="P:transmembrane transport"/>
    <property type="evidence" value="ECO:0007669"/>
    <property type="project" value="InterPro"/>
</dbReference>
<comment type="similarity">
    <text evidence="7">Belongs to the binding-protein-dependent transport system permease family.</text>
</comment>
<evidence type="ECO:0000256" key="2">
    <source>
        <dbReference type="ARBA" id="ARBA00022448"/>
    </source>
</evidence>
<evidence type="ECO:0000256" key="5">
    <source>
        <dbReference type="ARBA" id="ARBA00022989"/>
    </source>
</evidence>
<evidence type="ECO:0000259" key="8">
    <source>
        <dbReference type="PROSITE" id="PS50928"/>
    </source>
</evidence>
<feature type="transmembrane region" description="Helical" evidence="7">
    <location>
        <begin position="7"/>
        <end position="33"/>
    </location>
</feature>
<evidence type="ECO:0000256" key="4">
    <source>
        <dbReference type="ARBA" id="ARBA00022692"/>
    </source>
</evidence>
<feature type="transmembrane region" description="Helical" evidence="7">
    <location>
        <begin position="167"/>
        <end position="187"/>
    </location>
</feature>
<feature type="domain" description="ABC transmembrane type-1" evidence="8">
    <location>
        <begin position="67"/>
        <end position="280"/>
    </location>
</feature>
<keyword evidence="4 7" id="KW-0812">Transmembrane</keyword>
<organism evidence="9 10">
    <name type="scientific">Mahella australiensis (strain DSM 15567 / CIP 107919 / 50-1 BON)</name>
    <dbReference type="NCBI Taxonomy" id="697281"/>
    <lineage>
        <taxon>Bacteria</taxon>
        <taxon>Bacillati</taxon>
        <taxon>Bacillota</taxon>
        <taxon>Clostridia</taxon>
        <taxon>Thermoanaerobacterales</taxon>
        <taxon>Thermoanaerobacterales Family IV. Incertae Sedis</taxon>
        <taxon>Mahella</taxon>
    </lineage>
</organism>
<dbReference type="EMBL" id="CP002360">
    <property type="protein sequence ID" value="AEE97745.1"/>
    <property type="molecule type" value="Genomic_DNA"/>
</dbReference>
<accession>F3ZY49</accession>
<dbReference type="Pfam" id="PF00528">
    <property type="entry name" value="BPD_transp_1"/>
    <property type="match status" value="1"/>
</dbReference>
<evidence type="ECO:0000256" key="6">
    <source>
        <dbReference type="ARBA" id="ARBA00023136"/>
    </source>
</evidence>
<comment type="subcellular location">
    <subcellularLocation>
        <location evidence="1 7">Cell membrane</location>
        <topology evidence="1 7">Multi-pass membrane protein</topology>
    </subcellularLocation>
</comment>
<dbReference type="InterPro" id="IPR051393">
    <property type="entry name" value="ABC_transporter_permease"/>
</dbReference>
<reference evidence="10" key="1">
    <citation type="submission" date="2010-11" db="EMBL/GenBank/DDBJ databases">
        <title>The complete genome of Mahella australiensis DSM 15567.</title>
        <authorList>
            <consortium name="US DOE Joint Genome Institute (JGI-PGF)"/>
            <person name="Lucas S."/>
            <person name="Copeland A."/>
            <person name="Lapidus A."/>
            <person name="Bruce D."/>
            <person name="Goodwin L."/>
            <person name="Pitluck S."/>
            <person name="Kyrpides N."/>
            <person name="Mavromatis K."/>
            <person name="Pagani I."/>
            <person name="Ivanova N."/>
            <person name="Teshima H."/>
            <person name="Brettin T."/>
            <person name="Detter J.C."/>
            <person name="Han C."/>
            <person name="Tapia R."/>
            <person name="Land M."/>
            <person name="Hauser L."/>
            <person name="Markowitz V."/>
            <person name="Cheng J.-F."/>
            <person name="Hugenholtz P."/>
            <person name="Woyke T."/>
            <person name="Wu D."/>
            <person name="Spring S."/>
            <person name="Pukall R."/>
            <person name="Steenblock K."/>
            <person name="Schneider S."/>
            <person name="Klenk H.-P."/>
            <person name="Eisen J.A."/>
        </authorList>
    </citation>
    <scope>NUCLEOTIDE SEQUENCE [LARGE SCALE GENOMIC DNA]</scope>
    <source>
        <strain evidence="10">DSM 15567 / CIP 107919 / 50-1 BON</strain>
    </source>
</reference>
<dbReference type="CDD" id="cd06261">
    <property type="entry name" value="TM_PBP2"/>
    <property type="match status" value="1"/>
</dbReference>
<keyword evidence="10" id="KW-1185">Reference proteome</keyword>
<dbReference type="eggNOG" id="COG1175">
    <property type="taxonomic scope" value="Bacteria"/>
</dbReference>
<keyword evidence="5 7" id="KW-1133">Transmembrane helix</keyword>
<evidence type="ECO:0000256" key="3">
    <source>
        <dbReference type="ARBA" id="ARBA00022475"/>
    </source>
</evidence>
<evidence type="ECO:0000313" key="10">
    <source>
        <dbReference type="Proteomes" id="UP000008457"/>
    </source>
</evidence>
<feature type="transmembrane region" description="Helical" evidence="7">
    <location>
        <begin position="208"/>
        <end position="234"/>
    </location>
</feature>
<dbReference type="SUPFAM" id="SSF161098">
    <property type="entry name" value="MetI-like"/>
    <property type="match status" value="1"/>
</dbReference>
<dbReference type="GO" id="GO:0005886">
    <property type="term" value="C:plasma membrane"/>
    <property type="evidence" value="ECO:0007669"/>
    <property type="project" value="UniProtKB-SubCell"/>
</dbReference>
<dbReference type="KEGG" id="mas:Mahau_2600"/>
<dbReference type="STRING" id="697281.Mahau_2600"/>
<evidence type="ECO:0000256" key="7">
    <source>
        <dbReference type="RuleBase" id="RU363032"/>
    </source>
</evidence>
<keyword evidence="6 7" id="KW-0472">Membrane</keyword>
<gene>
    <name evidence="9" type="ordered locus">Mahau_2600</name>
</gene>
<name>F3ZY49_MAHA5</name>